<dbReference type="Proteomes" id="UP000320516">
    <property type="component" value="Unassembled WGS sequence"/>
</dbReference>
<evidence type="ECO:0000256" key="1">
    <source>
        <dbReference type="ARBA" id="ARBA00000085"/>
    </source>
</evidence>
<dbReference type="SUPFAM" id="SSF55785">
    <property type="entry name" value="PYP-like sensor domain (PAS domain)"/>
    <property type="match status" value="1"/>
</dbReference>
<dbReference type="Gene3D" id="1.10.287.130">
    <property type="match status" value="1"/>
</dbReference>
<evidence type="ECO:0000256" key="7">
    <source>
        <dbReference type="ARBA" id="ARBA00022840"/>
    </source>
</evidence>
<dbReference type="InterPro" id="IPR004358">
    <property type="entry name" value="Sig_transdc_His_kin-like_C"/>
</dbReference>
<dbReference type="Gene3D" id="3.30.565.10">
    <property type="entry name" value="Histidine kinase-like ATPase, C-terminal domain"/>
    <property type="match status" value="1"/>
</dbReference>
<comment type="catalytic activity">
    <reaction evidence="1">
        <text>ATP + protein L-histidine = ADP + protein N-phospho-L-histidine.</text>
        <dbReference type="EC" id="2.7.13.3"/>
    </reaction>
</comment>
<evidence type="ECO:0000256" key="8">
    <source>
        <dbReference type="ARBA" id="ARBA00023012"/>
    </source>
</evidence>
<dbReference type="InterPro" id="IPR035965">
    <property type="entry name" value="PAS-like_dom_sf"/>
</dbReference>
<dbReference type="PRINTS" id="PR00344">
    <property type="entry name" value="BCTRLSENSOR"/>
</dbReference>
<dbReference type="GO" id="GO:0000155">
    <property type="term" value="F:phosphorelay sensor kinase activity"/>
    <property type="evidence" value="ECO:0007669"/>
    <property type="project" value="InterPro"/>
</dbReference>
<dbReference type="InterPro" id="IPR000014">
    <property type="entry name" value="PAS"/>
</dbReference>
<keyword evidence="9" id="KW-0472">Membrane</keyword>
<evidence type="ECO:0000313" key="11">
    <source>
        <dbReference type="EMBL" id="TWB65961.1"/>
    </source>
</evidence>
<dbReference type="PANTHER" id="PTHR43065">
    <property type="entry name" value="SENSOR HISTIDINE KINASE"/>
    <property type="match status" value="1"/>
</dbReference>
<sequence length="436" mass="47669">MTYDLLITLANAAILCLLIGLWLKTHWRSQTFKRIYFDASPLPILIEDWSGVQSTLAILKAQGVTDVGAYLAANPELVLEYRKSHRFVDANEAVLRLFGASSKAQFMEIAPQLLPASLESNVRVYQTLMEGNLTAQGERVLHTLDGRVVPIIWRATLPPSGDASRILFYAFDVTDQKRAQEALMDARVDLAHAARVSTVGELSASIAHDVAQPLAAISASASAAERWLVREEPSVDRALNGLYQIRQNAQRANDVVGRIKTFLRKAPKRNTASIDALIRDALELIQSEAHRFNVKVCTALEPSLPPIRVDEVEVKQVVINLALNAMQAMVNAGTKDRLLTVTVTDKPHDRAVEVQVRDNGPGIAQDIIGRIFEPFFSTKADGMGLGLVICKSIVNSHGGDLTVVSVDNLGTVFRFTLPHDQEATPRQSLIGSGDVG</sequence>
<evidence type="ECO:0000256" key="5">
    <source>
        <dbReference type="ARBA" id="ARBA00022741"/>
    </source>
</evidence>
<evidence type="ECO:0000259" key="10">
    <source>
        <dbReference type="PROSITE" id="PS50109"/>
    </source>
</evidence>
<keyword evidence="9" id="KW-1133">Transmembrane helix</keyword>
<dbReference type="PANTHER" id="PTHR43065:SF10">
    <property type="entry name" value="PEROXIDE STRESS-ACTIVATED HISTIDINE KINASE MAK3"/>
    <property type="match status" value="1"/>
</dbReference>
<dbReference type="SUPFAM" id="SSF55874">
    <property type="entry name" value="ATPase domain of HSP90 chaperone/DNA topoisomerase II/histidine kinase"/>
    <property type="match status" value="1"/>
</dbReference>
<dbReference type="InterPro" id="IPR003594">
    <property type="entry name" value="HATPase_dom"/>
</dbReference>
<dbReference type="SMART" id="SM00388">
    <property type="entry name" value="HisKA"/>
    <property type="match status" value="1"/>
</dbReference>
<name>A0A560J4C8_9PROT</name>
<keyword evidence="6" id="KW-0418">Kinase</keyword>
<dbReference type="InterPro" id="IPR036097">
    <property type="entry name" value="HisK_dim/P_sf"/>
</dbReference>
<evidence type="ECO:0000256" key="3">
    <source>
        <dbReference type="ARBA" id="ARBA00022553"/>
    </source>
</evidence>
<dbReference type="GO" id="GO:0005524">
    <property type="term" value="F:ATP binding"/>
    <property type="evidence" value="ECO:0007669"/>
    <property type="project" value="UniProtKB-KW"/>
</dbReference>
<comment type="caution">
    <text evidence="11">The sequence shown here is derived from an EMBL/GenBank/DDBJ whole genome shotgun (WGS) entry which is preliminary data.</text>
</comment>
<dbReference type="NCBIfam" id="TIGR00229">
    <property type="entry name" value="sensory_box"/>
    <property type="match status" value="1"/>
</dbReference>
<evidence type="ECO:0000256" key="6">
    <source>
        <dbReference type="ARBA" id="ARBA00022777"/>
    </source>
</evidence>
<feature type="domain" description="Histidine kinase" evidence="10">
    <location>
        <begin position="205"/>
        <end position="421"/>
    </location>
</feature>
<gene>
    <name evidence="11" type="ORF">FBZ87_11756</name>
</gene>
<dbReference type="EC" id="2.7.13.3" evidence="2"/>
<keyword evidence="4" id="KW-0808">Transferase</keyword>
<dbReference type="Gene3D" id="3.30.450.20">
    <property type="entry name" value="PAS domain"/>
    <property type="match status" value="1"/>
</dbReference>
<protein>
    <recommendedName>
        <fullName evidence="2">histidine kinase</fullName>
        <ecNumber evidence="2">2.7.13.3</ecNumber>
    </recommendedName>
</protein>
<organism evidence="11 12">
    <name type="scientific">Nitrospirillum amazonense</name>
    <dbReference type="NCBI Taxonomy" id="28077"/>
    <lineage>
        <taxon>Bacteria</taxon>
        <taxon>Pseudomonadati</taxon>
        <taxon>Pseudomonadota</taxon>
        <taxon>Alphaproteobacteria</taxon>
        <taxon>Rhodospirillales</taxon>
        <taxon>Azospirillaceae</taxon>
        <taxon>Nitrospirillum</taxon>
    </lineage>
</organism>
<keyword evidence="8" id="KW-0902">Two-component regulatory system</keyword>
<dbReference type="InterPro" id="IPR003661">
    <property type="entry name" value="HisK_dim/P_dom"/>
</dbReference>
<dbReference type="InterPro" id="IPR005467">
    <property type="entry name" value="His_kinase_dom"/>
</dbReference>
<evidence type="ECO:0000256" key="9">
    <source>
        <dbReference type="SAM" id="Phobius"/>
    </source>
</evidence>
<dbReference type="PROSITE" id="PS50109">
    <property type="entry name" value="HIS_KIN"/>
    <property type="match status" value="1"/>
</dbReference>
<dbReference type="Pfam" id="PF02518">
    <property type="entry name" value="HATPase_c"/>
    <property type="match status" value="1"/>
</dbReference>
<dbReference type="SUPFAM" id="SSF47384">
    <property type="entry name" value="Homodimeric domain of signal transducing histidine kinase"/>
    <property type="match status" value="1"/>
</dbReference>
<feature type="transmembrane region" description="Helical" evidence="9">
    <location>
        <begin position="6"/>
        <end position="23"/>
    </location>
</feature>
<dbReference type="InterPro" id="IPR036890">
    <property type="entry name" value="HATPase_C_sf"/>
</dbReference>
<keyword evidence="9" id="KW-0812">Transmembrane</keyword>
<keyword evidence="3" id="KW-0597">Phosphoprotein</keyword>
<dbReference type="SMART" id="SM00387">
    <property type="entry name" value="HATPase_c"/>
    <property type="match status" value="1"/>
</dbReference>
<evidence type="ECO:0000313" key="12">
    <source>
        <dbReference type="Proteomes" id="UP000320516"/>
    </source>
</evidence>
<keyword evidence="7" id="KW-0067">ATP-binding</keyword>
<reference evidence="11 12" key="1">
    <citation type="submission" date="2019-06" db="EMBL/GenBank/DDBJ databases">
        <title>Genomic Encyclopedia of Type Strains, Phase IV (KMG-V): Genome sequencing to study the core and pangenomes of soil and plant-associated prokaryotes.</title>
        <authorList>
            <person name="Whitman W."/>
        </authorList>
    </citation>
    <scope>NUCLEOTIDE SEQUENCE [LARGE SCALE GENOMIC DNA]</scope>
    <source>
        <strain evidence="11 12">BR 12005</strain>
    </source>
</reference>
<dbReference type="RefSeq" id="WP_145613757.1">
    <property type="nucleotide sequence ID" value="NZ_VITV01000017.1"/>
</dbReference>
<keyword evidence="5" id="KW-0547">Nucleotide-binding</keyword>
<dbReference type="AlphaFoldDB" id="A0A560J4C8"/>
<proteinExistence type="predicted"/>
<evidence type="ECO:0000256" key="4">
    <source>
        <dbReference type="ARBA" id="ARBA00022679"/>
    </source>
</evidence>
<evidence type="ECO:0000256" key="2">
    <source>
        <dbReference type="ARBA" id="ARBA00012438"/>
    </source>
</evidence>
<dbReference type="EMBL" id="VITV01000017">
    <property type="protein sequence ID" value="TWB65961.1"/>
    <property type="molecule type" value="Genomic_DNA"/>
</dbReference>
<accession>A0A560J4C8</accession>